<dbReference type="EMBL" id="CP053452">
    <property type="protein sequence ID" value="QJW95201.1"/>
    <property type="molecule type" value="Genomic_DNA"/>
</dbReference>
<evidence type="ECO:0000313" key="1">
    <source>
        <dbReference type="EMBL" id="QJW95201.1"/>
    </source>
</evidence>
<organism evidence="1 2">
    <name type="scientific">Frigoriglobus tundricola</name>
    <dbReference type="NCBI Taxonomy" id="2774151"/>
    <lineage>
        <taxon>Bacteria</taxon>
        <taxon>Pseudomonadati</taxon>
        <taxon>Planctomycetota</taxon>
        <taxon>Planctomycetia</taxon>
        <taxon>Gemmatales</taxon>
        <taxon>Gemmataceae</taxon>
        <taxon>Frigoriglobus</taxon>
    </lineage>
</organism>
<dbReference type="KEGG" id="ftj:FTUN_2743"/>
<protein>
    <submittedName>
        <fullName evidence="1">ABC-type uncharacterized transport system, permease component</fullName>
    </submittedName>
</protein>
<reference evidence="2" key="1">
    <citation type="submission" date="2020-05" db="EMBL/GenBank/DDBJ databases">
        <title>Frigoriglobus tundricola gen. nov., sp. nov., a psychrotolerant cellulolytic planctomycete of the family Gemmataceae with two divergent copies of 16S rRNA gene.</title>
        <authorList>
            <person name="Kulichevskaya I.S."/>
            <person name="Ivanova A.A."/>
            <person name="Naumoff D.G."/>
            <person name="Beletsky A.V."/>
            <person name="Rijpstra W.I.C."/>
            <person name="Sinninghe Damste J.S."/>
            <person name="Mardanov A.V."/>
            <person name="Ravin N.V."/>
            <person name="Dedysh S.N."/>
        </authorList>
    </citation>
    <scope>NUCLEOTIDE SEQUENCE [LARGE SCALE GENOMIC DNA]</scope>
    <source>
        <strain evidence="2">PL17</strain>
    </source>
</reference>
<sequence length="40" mass="4541">MSWVLRPFIGSPRAEFAWFRPREGSFFEGVATALRQLLGG</sequence>
<proteinExistence type="predicted"/>
<dbReference type="AlphaFoldDB" id="A0A6M5YPN5"/>
<keyword evidence="2" id="KW-1185">Reference proteome</keyword>
<evidence type="ECO:0000313" key="2">
    <source>
        <dbReference type="Proteomes" id="UP000503447"/>
    </source>
</evidence>
<accession>A0A6M5YPN5</accession>
<name>A0A6M5YPN5_9BACT</name>
<dbReference type="Proteomes" id="UP000503447">
    <property type="component" value="Chromosome"/>
</dbReference>
<gene>
    <name evidence="1" type="ORF">FTUN_2743</name>
</gene>